<dbReference type="PANTHER" id="PTHR32322:SF2">
    <property type="entry name" value="EAMA DOMAIN-CONTAINING PROTEIN"/>
    <property type="match status" value="1"/>
</dbReference>
<keyword evidence="5 6" id="KW-0472">Membrane</keyword>
<keyword evidence="9" id="KW-1185">Reference proteome</keyword>
<evidence type="ECO:0000313" key="8">
    <source>
        <dbReference type="EMBL" id="GGH10005.1"/>
    </source>
</evidence>
<evidence type="ECO:0000256" key="3">
    <source>
        <dbReference type="ARBA" id="ARBA00022692"/>
    </source>
</evidence>
<keyword evidence="4 6" id="KW-1133">Transmembrane helix</keyword>
<name>A0ABQ1Y277_9MICC</name>
<feature type="domain" description="EamA" evidence="7">
    <location>
        <begin position="23"/>
        <end position="148"/>
    </location>
</feature>
<protein>
    <submittedName>
        <fullName evidence="8">ABC transporter permease</fullName>
    </submittedName>
</protein>
<comment type="subcellular location">
    <subcellularLocation>
        <location evidence="1">Membrane</location>
        <topology evidence="1">Multi-pass membrane protein</topology>
    </subcellularLocation>
</comment>
<feature type="transmembrane region" description="Helical" evidence="6">
    <location>
        <begin position="79"/>
        <end position="99"/>
    </location>
</feature>
<comment type="caution">
    <text evidence="8">The sequence shown here is derived from an EMBL/GenBank/DDBJ whole genome shotgun (WGS) entry which is preliminary data.</text>
</comment>
<evidence type="ECO:0000256" key="1">
    <source>
        <dbReference type="ARBA" id="ARBA00004141"/>
    </source>
</evidence>
<evidence type="ECO:0000256" key="2">
    <source>
        <dbReference type="ARBA" id="ARBA00007362"/>
    </source>
</evidence>
<dbReference type="Proteomes" id="UP000596938">
    <property type="component" value="Unassembled WGS sequence"/>
</dbReference>
<evidence type="ECO:0000259" key="7">
    <source>
        <dbReference type="Pfam" id="PF00892"/>
    </source>
</evidence>
<dbReference type="SUPFAM" id="SSF103481">
    <property type="entry name" value="Multidrug resistance efflux transporter EmrE"/>
    <property type="match status" value="2"/>
</dbReference>
<feature type="transmembrane region" description="Helical" evidence="6">
    <location>
        <begin position="222"/>
        <end position="240"/>
    </location>
</feature>
<dbReference type="InterPro" id="IPR050638">
    <property type="entry name" value="AA-Vitamin_Transporters"/>
</dbReference>
<feature type="transmembrane region" description="Helical" evidence="6">
    <location>
        <begin position="276"/>
        <end position="295"/>
    </location>
</feature>
<evidence type="ECO:0000256" key="4">
    <source>
        <dbReference type="ARBA" id="ARBA00022989"/>
    </source>
</evidence>
<dbReference type="EMBL" id="BMKU01000018">
    <property type="protein sequence ID" value="GGH10005.1"/>
    <property type="molecule type" value="Genomic_DNA"/>
</dbReference>
<reference evidence="9" key="1">
    <citation type="journal article" date="2019" name="Int. J. Syst. Evol. Microbiol.">
        <title>The Global Catalogue of Microorganisms (GCM) 10K type strain sequencing project: providing services to taxonomists for standard genome sequencing and annotation.</title>
        <authorList>
            <consortium name="The Broad Institute Genomics Platform"/>
            <consortium name="The Broad Institute Genome Sequencing Center for Infectious Disease"/>
            <person name="Wu L."/>
            <person name="Ma J."/>
        </authorList>
    </citation>
    <scope>NUCLEOTIDE SEQUENCE [LARGE SCALE GENOMIC DNA]</scope>
    <source>
        <strain evidence="9">CGMCC 1.1927</strain>
    </source>
</reference>
<accession>A0ABQ1Y277</accession>
<proteinExistence type="inferred from homology"/>
<comment type="similarity">
    <text evidence="2">Belongs to the EamA transporter family.</text>
</comment>
<organism evidence="8 9">
    <name type="scientific">Pseudarthrobacter polychromogenes</name>
    <dbReference type="NCBI Taxonomy" id="1676"/>
    <lineage>
        <taxon>Bacteria</taxon>
        <taxon>Bacillati</taxon>
        <taxon>Actinomycetota</taxon>
        <taxon>Actinomycetes</taxon>
        <taxon>Micrococcales</taxon>
        <taxon>Micrococcaceae</taxon>
        <taxon>Pseudarthrobacter</taxon>
    </lineage>
</organism>
<evidence type="ECO:0000313" key="9">
    <source>
        <dbReference type="Proteomes" id="UP000596938"/>
    </source>
</evidence>
<dbReference type="RefSeq" id="WP_229666549.1">
    <property type="nucleotide sequence ID" value="NZ_BAAAWV010000001.1"/>
</dbReference>
<dbReference type="InterPro" id="IPR037185">
    <property type="entry name" value="EmrE-like"/>
</dbReference>
<dbReference type="InterPro" id="IPR000620">
    <property type="entry name" value="EamA_dom"/>
</dbReference>
<feature type="domain" description="EamA" evidence="7">
    <location>
        <begin position="158"/>
        <end position="292"/>
    </location>
</feature>
<feature type="transmembrane region" description="Helical" evidence="6">
    <location>
        <begin position="105"/>
        <end position="127"/>
    </location>
</feature>
<evidence type="ECO:0000256" key="5">
    <source>
        <dbReference type="ARBA" id="ARBA00023136"/>
    </source>
</evidence>
<gene>
    <name evidence="8" type="ORF">GCM10011577_38690</name>
</gene>
<evidence type="ECO:0000256" key="6">
    <source>
        <dbReference type="SAM" id="Phobius"/>
    </source>
</evidence>
<feature type="transmembrane region" description="Helical" evidence="6">
    <location>
        <begin position="252"/>
        <end position="270"/>
    </location>
</feature>
<dbReference type="PANTHER" id="PTHR32322">
    <property type="entry name" value="INNER MEMBRANE TRANSPORTER"/>
    <property type="match status" value="1"/>
</dbReference>
<feature type="transmembrane region" description="Helical" evidence="6">
    <location>
        <begin position="189"/>
        <end position="210"/>
    </location>
</feature>
<feature type="transmembrane region" description="Helical" evidence="6">
    <location>
        <begin position="49"/>
        <end position="67"/>
    </location>
</feature>
<keyword evidence="3 6" id="KW-0812">Transmembrane</keyword>
<dbReference type="Pfam" id="PF00892">
    <property type="entry name" value="EamA"/>
    <property type="match status" value="2"/>
</dbReference>
<sequence>MKTAVDTGPAVDTPPPRTLSLTLAAAFAPIVWGSTYLVTTELLPPDRPMTASVLRALPAGLLLLLLAPGLPPLGWRWKTAVLGILNIGAFFPLLFLAAYRLPGGLAAVVGSIQPLVILGICLVLGWGRPRVAQVLWSLVALAGVSLVTLSGESTVDTLGVAAAAAGAFSMAMGLLLTRRWGMAPDMHPLTSTAWQLIVGGTVIIPLIPLVDSGSWQLDGPAVLGYTWLSVIGGALAYALWFRGARALPSANLALLGILSPLTAAMLGWVALGQSLSPLQCVGFALALLGSLLGQLKRTTAQPNHS</sequence>
<feature type="transmembrane region" description="Helical" evidence="6">
    <location>
        <begin position="134"/>
        <end position="151"/>
    </location>
</feature>
<feature type="transmembrane region" description="Helical" evidence="6">
    <location>
        <begin position="157"/>
        <end position="177"/>
    </location>
</feature>